<dbReference type="EMBL" id="JAPDRP010000008">
    <property type="protein sequence ID" value="KAJ9645350.1"/>
    <property type="molecule type" value="Genomic_DNA"/>
</dbReference>
<gene>
    <name evidence="1" type="ORF">H2199_003356</name>
</gene>
<accession>A0ACC2ZD07</accession>
<comment type="caution">
    <text evidence="1">The sequence shown here is derived from an EMBL/GenBank/DDBJ whole genome shotgun (WGS) entry which is preliminary data.</text>
</comment>
<protein>
    <submittedName>
        <fullName evidence="1">Uncharacterized protein</fullName>
    </submittedName>
</protein>
<reference evidence="1" key="1">
    <citation type="submission" date="2022-10" db="EMBL/GenBank/DDBJ databases">
        <title>Culturing micro-colonial fungi from biological soil crusts in the Mojave desert and describing Neophaeococcomyces mojavensis, and introducing the new genera and species Taxawa tesnikishii.</title>
        <authorList>
            <person name="Kurbessoian T."/>
            <person name="Stajich J.E."/>
        </authorList>
    </citation>
    <scope>NUCLEOTIDE SEQUENCE</scope>
    <source>
        <strain evidence="1">JES_115</strain>
    </source>
</reference>
<keyword evidence="2" id="KW-1185">Reference proteome</keyword>
<evidence type="ECO:0000313" key="2">
    <source>
        <dbReference type="Proteomes" id="UP001172680"/>
    </source>
</evidence>
<organism evidence="1 2">
    <name type="scientific">Coniosporium tulheliwenetii</name>
    <dbReference type="NCBI Taxonomy" id="3383036"/>
    <lineage>
        <taxon>Eukaryota</taxon>
        <taxon>Fungi</taxon>
        <taxon>Dikarya</taxon>
        <taxon>Ascomycota</taxon>
        <taxon>Pezizomycotina</taxon>
        <taxon>Dothideomycetes</taxon>
        <taxon>Dothideomycetes incertae sedis</taxon>
        <taxon>Coniosporium</taxon>
    </lineage>
</organism>
<evidence type="ECO:0000313" key="1">
    <source>
        <dbReference type="EMBL" id="KAJ9645350.1"/>
    </source>
</evidence>
<name>A0ACC2ZD07_9PEZI</name>
<proteinExistence type="predicted"/>
<sequence length="84" mass="9013">MEGLETNAQIAYRARFLIFEPDVKHEDSDISDSELKASENKAPVDGSAVANVGGAEDAEQDTSREDESSDTLAGAAGEWRKLKA</sequence>
<dbReference type="Proteomes" id="UP001172680">
    <property type="component" value="Unassembled WGS sequence"/>
</dbReference>